<feature type="chain" id="PRO_5039162490" description="Glycoprotein" evidence="3">
    <location>
        <begin position="22"/>
        <end position="836"/>
    </location>
</feature>
<protein>
    <recommendedName>
        <fullName evidence="6">Glycoprotein</fullName>
    </recommendedName>
</protein>
<keyword evidence="2" id="KW-0472">Membrane</keyword>
<accession>H0QWX1</accession>
<feature type="region of interest" description="Disordered" evidence="1">
    <location>
        <begin position="269"/>
        <end position="293"/>
    </location>
</feature>
<feature type="region of interest" description="Disordered" evidence="1">
    <location>
        <begin position="172"/>
        <end position="206"/>
    </location>
</feature>
<dbReference type="AlphaFoldDB" id="H0QWX1"/>
<feature type="compositionally biased region" description="Basic and acidic residues" evidence="1">
    <location>
        <begin position="815"/>
        <end position="836"/>
    </location>
</feature>
<keyword evidence="2" id="KW-0812">Transmembrane</keyword>
<feature type="region of interest" description="Disordered" evidence="1">
    <location>
        <begin position="316"/>
        <end position="336"/>
    </location>
</feature>
<proteinExistence type="predicted"/>
<evidence type="ECO:0000313" key="5">
    <source>
        <dbReference type="Proteomes" id="UP000035034"/>
    </source>
</evidence>
<organism evidence="4 5">
    <name type="scientific">Gordonia effusa NBRC 100432</name>
    <dbReference type="NCBI Taxonomy" id="1077974"/>
    <lineage>
        <taxon>Bacteria</taxon>
        <taxon>Bacillati</taxon>
        <taxon>Actinomycetota</taxon>
        <taxon>Actinomycetes</taxon>
        <taxon>Mycobacteriales</taxon>
        <taxon>Gordoniaceae</taxon>
        <taxon>Gordonia</taxon>
    </lineage>
</organism>
<dbReference type="InterPro" id="IPR046112">
    <property type="entry name" value="DUF6049"/>
</dbReference>
<dbReference type="STRING" id="1077974.GOEFS_026_00020"/>
<feature type="signal peptide" evidence="3">
    <location>
        <begin position="1"/>
        <end position="21"/>
    </location>
</feature>
<evidence type="ECO:0000313" key="4">
    <source>
        <dbReference type="EMBL" id="GAB17322.1"/>
    </source>
</evidence>
<evidence type="ECO:0008006" key="6">
    <source>
        <dbReference type="Google" id="ProtNLM"/>
    </source>
</evidence>
<evidence type="ECO:0000256" key="3">
    <source>
        <dbReference type="SAM" id="SignalP"/>
    </source>
</evidence>
<dbReference type="EMBL" id="BAEH01000026">
    <property type="protein sequence ID" value="GAB17322.1"/>
    <property type="molecule type" value="Genomic_DNA"/>
</dbReference>
<evidence type="ECO:0000256" key="1">
    <source>
        <dbReference type="SAM" id="MobiDB-lite"/>
    </source>
</evidence>
<evidence type="ECO:0000256" key="2">
    <source>
        <dbReference type="SAM" id="Phobius"/>
    </source>
</evidence>
<feature type="region of interest" description="Disordered" evidence="1">
    <location>
        <begin position="812"/>
        <end position="836"/>
    </location>
</feature>
<feature type="transmembrane region" description="Helical" evidence="2">
    <location>
        <begin position="763"/>
        <end position="783"/>
    </location>
</feature>
<sequence>MRRTLCLIVVAVLAFAGPLLASASAAPGGETTARFAKVAIESVSPSMVTTTSRSTVTVTGQITNTSDRTLSQLGVRLQRGERVADASGLRTALAADAATFDLAGPFVALSGSLSPGQSKPFTLSLPLSGPDGLRIDSTGVYPLLVNLNAVPEYGAMARVADSRTLLPVLSLPPNRQRASQSAPGDIGGAPGDIDPESTTSDVGPDGSVVANLSAPSALTMLWPLAAPPQMAPGRLGGTQPRLISEDLARSLAPGGRLRTLVDAVESVAGVSDEPAAPSLSKAPTPTTPSNLQQSTCLAVDPDLLITVRAMTTGYVVTTDPRNPEAPTSPGAGSDDASAWLRDLQRASSRLCVVALPFAGADLDSLHQVDNGSLAESALTAPADIVDGILNVKSVRGLTIPSIGAITSDGASVLAANKLTKAVTAATSLAGSGSQVGQYRVGGLRVQSYDAPITAAFGALGTHPLTPVLTPDDQQVTLADESPLSRRQSALAALAFPSINVPSQRGPTVGRSQFIVPPNFWSPTAADAQALVSSATLLLESGVAAPMPLAKVVAGLDSDTLRNARLVPPAGTMLATNRGWLPSSDVSRDISDHAALSWQLQASLVNSDAVDISPEAYLAPLRADLLRGLSSPAQDTATDRVALRAERVIRVAAVGQTLERMRSSVTLLDPGGRYTLVSERSPLLLVARNDLDVPIRVRLDTIAPHELNIDDIGVIEVPARGTLQVQLPTRAETSESMSVQIALVTSTGVSVGAPISLSVNSNAYGKPLFIVTLIAGVVLVLLVIRRLWHRFRGQPDPADADRPEADEATRALAATDYDHRLAQEKEQEKELEGGPDA</sequence>
<reference evidence="4 5" key="1">
    <citation type="submission" date="2011-12" db="EMBL/GenBank/DDBJ databases">
        <title>Whole genome shotgun sequence of Gordonia effusa NBRC 100432.</title>
        <authorList>
            <person name="Yoshida I."/>
            <person name="Takarada H."/>
            <person name="Hosoyama A."/>
            <person name="Tsuchikane K."/>
            <person name="Katsumata H."/>
            <person name="Yamazaki S."/>
            <person name="Fujita N."/>
        </authorList>
    </citation>
    <scope>NUCLEOTIDE SEQUENCE [LARGE SCALE GENOMIC DNA]</scope>
    <source>
        <strain evidence="4 5">NBRC 100432</strain>
    </source>
</reference>
<feature type="compositionally biased region" description="Polar residues" evidence="1">
    <location>
        <begin position="281"/>
        <end position="293"/>
    </location>
</feature>
<name>H0QWX1_9ACTN</name>
<dbReference type="Proteomes" id="UP000035034">
    <property type="component" value="Unassembled WGS sequence"/>
</dbReference>
<dbReference type="Pfam" id="PF19516">
    <property type="entry name" value="DUF6049"/>
    <property type="match status" value="2"/>
</dbReference>
<gene>
    <name evidence="4" type="ORF">GOEFS_026_00020</name>
</gene>
<comment type="caution">
    <text evidence="4">The sequence shown here is derived from an EMBL/GenBank/DDBJ whole genome shotgun (WGS) entry which is preliminary data.</text>
</comment>
<keyword evidence="2" id="KW-1133">Transmembrane helix</keyword>
<keyword evidence="5" id="KW-1185">Reference proteome</keyword>
<keyword evidence="3" id="KW-0732">Signal</keyword>
<dbReference type="eggNOG" id="COG3170">
    <property type="taxonomic scope" value="Bacteria"/>
</dbReference>